<dbReference type="Proteomes" id="UP001234297">
    <property type="component" value="Chromosome 9"/>
</dbReference>
<gene>
    <name evidence="1" type="ORF">MRB53_028651</name>
</gene>
<dbReference type="EMBL" id="CM056817">
    <property type="protein sequence ID" value="KAJ8620122.1"/>
    <property type="molecule type" value="Genomic_DNA"/>
</dbReference>
<accession>A0ACC2KGI0</accession>
<evidence type="ECO:0000313" key="2">
    <source>
        <dbReference type="Proteomes" id="UP001234297"/>
    </source>
</evidence>
<keyword evidence="2" id="KW-1185">Reference proteome</keyword>
<sequence>MNSNNKAIKKPNCREQNNKIGARPPAKEIQNIKISFPLLFCPIFLHLYFVSRFPFLPPHPPVFDIVRHSGERKQRKREVFLLKRRGLLKKDPSSCIHRPFTCFYQPSFQRGSLAFMDPGLDLRLLLSLQYPTSENTMLDPSDPFCSPL</sequence>
<organism evidence="1 2">
    <name type="scientific">Persea americana</name>
    <name type="common">Avocado</name>
    <dbReference type="NCBI Taxonomy" id="3435"/>
    <lineage>
        <taxon>Eukaryota</taxon>
        <taxon>Viridiplantae</taxon>
        <taxon>Streptophyta</taxon>
        <taxon>Embryophyta</taxon>
        <taxon>Tracheophyta</taxon>
        <taxon>Spermatophyta</taxon>
        <taxon>Magnoliopsida</taxon>
        <taxon>Magnoliidae</taxon>
        <taxon>Laurales</taxon>
        <taxon>Lauraceae</taxon>
        <taxon>Persea</taxon>
    </lineage>
</organism>
<name>A0ACC2KGI0_PERAE</name>
<comment type="caution">
    <text evidence="1">The sequence shown here is derived from an EMBL/GenBank/DDBJ whole genome shotgun (WGS) entry which is preliminary data.</text>
</comment>
<proteinExistence type="predicted"/>
<evidence type="ECO:0000313" key="1">
    <source>
        <dbReference type="EMBL" id="KAJ8620122.1"/>
    </source>
</evidence>
<reference evidence="1 2" key="1">
    <citation type="journal article" date="2022" name="Hortic Res">
        <title>A haplotype resolved chromosomal level avocado genome allows analysis of novel avocado genes.</title>
        <authorList>
            <person name="Nath O."/>
            <person name="Fletcher S.J."/>
            <person name="Hayward A."/>
            <person name="Shaw L.M."/>
            <person name="Masouleh A.K."/>
            <person name="Furtado A."/>
            <person name="Henry R.J."/>
            <person name="Mitter N."/>
        </authorList>
    </citation>
    <scope>NUCLEOTIDE SEQUENCE [LARGE SCALE GENOMIC DNA]</scope>
    <source>
        <strain evidence="2">cv. Hass</strain>
    </source>
</reference>
<protein>
    <submittedName>
        <fullName evidence="1">Uncharacterized protein</fullName>
    </submittedName>
</protein>